<protein>
    <submittedName>
        <fullName evidence="2">Uncharacterized protein</fullName>
    </submittedName>
</protein>
<keyword evidence="1" id="KW-0472">Membrane</keyword>
<feature type="transmembrane region" description="Helical" evidence="1">
    <location>
        <begin position="16"/>
        <end position="38"/>
    </location>
</feature>
<dbReference type="RefSeq" id="WP_044181382.1">
    <property type="nucleotide sequence ID" value="NZ_JMCB01000001.1"/>
</dbReference>
<gene>
    <name evidence="2" type="ORF">DB31_0535</name>
</gene>
<evidence type="ECO:0000256" key="1">
    <source>
        <dbReference type="SAM" id="Phobius"/>
    </source>
</evidence>
<accession>A0A085WX60</accession>
<evidence type="ECO:0000313" key="3">
    <source>
        <dbReference type="Proteomes" id="UP000028725"/>
    </source>
</evidence>
<keyword evidence="3" id="KW-1185">Reference proteome</keyword>
<proteinExistence type="predicted"/>
<dbReference type="AlphaFoldDB" id="A0A085WX60"/>
<keyword evidence="1" id="KW-0812">Transmembrane</keyword>
<sequence>MSEPAPSSPPKLPRDIRIAAVLGLIFSGLIGMSSVVELSRLAQLSEYKEAVLSSPTANTEHALNTQLLLAQFSAEESMREPRSFLLGALAVTCAFVFVGASRMLRPGGMPREGMRVLLSWGSLLAAVLRTIDGAQFQVVVDHMGAALVKGPFPNQWDPEQLEAIKQYGPAVLTWFYRALTAAVAGSFAVLGQYFRSERVRQTVVALDGPTE</sequence>
<feature type="transmembrane region" description="Helical" evidence="1">
    <location>
        <begin position="174"/>
        <end position="194"/>
    </location>
</feature>
<evidence type="ECO:0000313" key="2">
    <source>
        <dbReference type="EMBL" id="KFE72273.1"/>
    </source>
</evidence>
<dbReference type="EMBL" id="JMCB01000001">
    <property type="protein sequence ID" value="KFE72273.1"/>
    <property type="molecule type" value="Genomic_DNA"/>
</dbReference>
<dbReference type="OrthoDB" id="5524066at2"/>
<dbReference type="STRING" id="394096.DB31_0535"/>
<dbReference type="Proteomes" id="UP000028725">
    <property type="component" value="Unassembled WGS sequence"/>
</dbReference>
<feature type="transmembrane region" description="Helical" evidence="1">
    <location>
        <begin position="84"/>
        <end position="104"/>
    </location>
</feature>
<organism evidence="2 3">
    <name type="scientific">Hyalangium minutum</name>
    <dbReference type="NCBI Taxonomy" id="394096"/>
    <lineage>
        <taxon>Bacteria</taxon>
        <taxon>Pseudomonadati</taxon>
        <taxon>Myxococcota</taxon>
        <taxon>Myxococcia</taxon>
        <taxon>Myxococcales</taxon>
        <taxon>Cystobacterineae</taxon>
        <taxon>Archangiaceae</taxon>
        <taxon>Hyalangium</taxon>
    </lineage>
</organism>
<comment type="caution">
    <text evidence="2">The sequence shown here is derived from an EMBL/GenBank/DDBJ whole genome shotgun (WGS) entry which is preliminary data.</text>
</comment>
<keyword evidence="1" id="KW-1133">Transmembrane helix</keyword>
<dbReference type="PATRIC" id="fig|394096.3.peg.530"/>
<reference evidence="2 3" key="1">
    <citation type="submission" date="2014-04" db="EMBL/GenBank/DDBJ databases">
        <title>Genome assembly of Hyalangium minutum DSM 14724.</title>
        <authorList>
            <person name="Sharma G."/>
            <person name="Subramanian S."/>
        </authorList>
    </citation>
    <scope>NUCLEOTIDE SEQUENCE [LARGE SCALE GENOMIC DNA]</scope>
    <source>
        <strain evidence="2 3">DSM 14724</strain>
    </source>
</reference>
<name>A0A085WX60_9BACT</name>